<dbReference type="AlphaFoldDB" id="A0A9P6KAU5"/>
<dbReference type="GO" id="GO:0031929">
    <property type="term" value="P:TOR signaling"/>
    <property type="evidence" value="ECO:0007669"/>
    <property type="project" value="InterPro"/>
</dbReference>
<name>A0A9P6KAU5_9FUNG</name>
<dbReference type="GO" id="GO:0030307">
    <property type="term" value="P:positive regulation of cell growth"/>
    <property type="evidence" value="ECO:0007669"/>
    <property type="project" value="TreeGrafter"/>
</dbReference>
<dbReference type="OrthoDB" id="10262360at2759"/>
<dbReference type="EMBL" id="JAABOA010003481">
    <property type="protein sequence ID" value="KAF9578619.1"/>
    <property type="molecule type" value="Genomic_DNA"/>
</dbReference>
<dbReference type="PANTHER" id="PTHR12848">
    <property type="entry name" value="REGULATORY-ASSOCIATED PROTEIN OF MTOR"/>
    <property type="match status" value="1"/>
</dbReference>
<dbReference type="SMART" id="SM00320">
    <property type="entry name" value="WD40"/>
    <property type="match status" value="3"/>
</dbReference>
<gene>
    <name evidence="4" type="ORF">BGW38_005491</name>
</gene>
<evidence type="ECO:0000313" key="4">
    <source>
        <dbReference type="EMBL" id="KAF9578619.1"/>
    </source>
</evidence>
<dbReference type="InterPro" id="IPR019775">
    <property type="entry name" value="WD40_repeat_CS"/>
</dbReference>
<evidence type="ECO:0000256" key="2">
    <source>
        <dbReference type="ARBA" id="ARBA00022737"/>
    </source>
</evidence>
<dbReference type="SUPFAM" id="SSF50978">
    <property type="entry name" value="WD40 repeat-like"/>
    <property type="match status" value="1"/>
</dbReference>
<protein>
    <submittedName>
        <fullName evidence="4">Uncharacterized protein</fullName>
    </submittedName>
</protein>
<dbReference type="InterPro" id="IPR001680">
    <property type="entry name" value="WD40_rpt"/>
</dbReference>
<proteinExistence type="predicted"/>
<dbReference type="GO" id="GO:0009267">
    <property type="term" value="P:cellular response to starvation"/>
    <property type="evidence" value="ECO:0007669"/>
    <property type="project" value="TreeGrafter"/>
</dbReference>
<dbReference type="InterPro" id="IPR004083">
    <property type="entry name" value="Raptor"/>
</dbReference>
<dbReference type="GO" id="GO:0030674">
    <property type="term" value="F:protein-macromolecule adaptor activity"/>
    <property type="evidence" value="ECO:0007669"/>
    <property type="project" value="TreeGrafter"/>
</dbReference>
<dbReference type="InterPro" id="IPR015943">
    <property type="entry name" value="WD40/YVTN_repeat-like_dom_sf"/>
</dbReference>
<organism evidence="4 5">
    <name type="scientific">Lunasporangiospora selenospora</name>
    <dbReference type="NCBI Taxonomy" id="979761"/>
    <lineage>
        <taxon>Eukaryota</taxon>
        <taxon>Fungi</taxon>
        <taxon>Fungi incertae sedis</taxon>
        <taxon>Mucoromycota</taxon>
        <taxon>Mortierellomycotina</taxon>
        <taxon>Mortierellomycetes</taxon>
        <taxon>Mortierellales</taxon>
        <taxon>Mortierellaceae</taxon>
        <taxon>Lunasporangiospora</taxon>
    </lineage>
</organism>
<comment type="caution">
    <text evidence="4">The sequence shown here is derived from an EMBL/GenBank/DDBJ whole genome shotgun (WGS) entry which is preliminary data.</text>
</comment>
<reference evidence="4" key="1">
    <citation type="journal article" date="2020" name="Fungal Divers.">
        <title>Resolving the Mortierellaceae phylogeny through synthesis of multi-gene phylogenetics and phylogenomics.</title>
        <authorList>
            <person name="Vandepol N."/>
            <person name="Liber J."/>
            <person name="Desiro A."/>
            <person name="Na H."/>
            <person name="Kennedy M."/>
            <person name="Barry K."/>
            <person name="Grigoriev I.V."/>
            <person name="Miller A.N."/>
            <person name="O'Donnell K."/>
            <person name="Stajich J.E."/>
            <person name="Bonito G."/>
        </authorList>
    </citation>
    <scope>NUCLEOTIDE SEQUENCE</scope>
    <source>
        <strain evidence="4">KOD1015</strain>
    </source>
</reference>
<sequence length="138" mass="15187">MTWKKHKSWIQNVRMQRGGFRELVSGSVDGIIKTWDIRQPEALRTIHARDPISALDLHGHAPVIASGSPTQYIKVWNVNGESLSTVRSYSGLFGQRTAKVTSLGFHPHEYVFGVGGDDGWISILGWSGVVQVDQGSSS</sequence>
<dbReference type="PROSITE" id="PS00678">
    <property type="entry name" value="WD_REPEATS_1"/>
    <property type="match status" value="1"/>
</dbReference>
<keyword evidence="5" id="KW-1185">Reference proteome</keyword>
<dbReference type="Gene3D" id="2.130.10.10">
    <property type="entry name" value="YVTN repeat-like/Quinoprotein amine dehydrogenase"/>
    <property type="match status" value="1"/>
</dbReference>
<keyword evidence="2" id="KW-0677">Repeat</keyword>
<feature type="repeat" description="WD" evidence="3">
    <location>
        <begin position="3"/>
        <end position="45"/>
    </location>
</feature>
<dbReference type="GO" id="GO:0071230">
    <property type="term" value="P:cellular response to amino acid stimulus"/>
    <property type="evidence" value="ECO:0007669"/>
    <property type="project" value="TreeGrafter"/>
</dbReference>
<dbReference type="Pfam" id="PF00400">
    <property type="entry name" value="WD40"/>
    <property type="match status" value="2"/>
</dbReference>
<dbReference type="GO" id="GO:0005737">
    <property type="term" value="C:cytoplasm"/>
    <property type="evidence" value="ECO:0007669"/>
    <property type="project" value="TreeGrafter"/>
</dbReference>
<dbReference type="PANTHER" id="PTHR12848:SF16">
    <property type="entry name" value="REGULATORY-ASSOCIATED PROTEIN OF MTOR"/>
    <property type="match status" value="1"/>
</dbReference>
<keyword evidence="1 3" id="KW-0853">WD repeat</keyword>
<dbReference type="GO" id="GO:0010506">
    <property type="term" value="P:regulation of autophagy"/>
    <property type="evidence" value="ECO:0007669"/>
    <property type="project" value="TreeGrafter"/>
</dbReference>
<dbReference type="PROSITE" id="PS50082">
    <property type="entry name" value="WD_REPEATS_2"/>
    <property type="match status" value="1"/>
</dbReference>
<evidence type="ECO:0000313" key="5">
    <source>
        <dbReference type="Proteomes" id="UP000780801"/>
    </source>
</evidence>
<dbReference type="Proteomes" id="UP000780801">
    <property type="component" value="Unassembled WGS sequence"/>
</dbReference>
<evidence type="ECO:0000256" key="1">
    <source>
        <dbReference type="ARBA" id="ARBA00022574"/>
    </source>
</evidence>
<dbReference type="InterPro" id="IPR036322">
    <property type="entry name" value="WD40_repeat_dom_sf"/>
</dbReference>
<accession>A0A9P6KAU5</accession>
<evidence type="ECO:0000256" key="3">
    <source>
        <dbReference type="PROSITE-ProRule" id="PRU00221"/>
    </source>
</evidence>
<dbReference type="GO" id="GO:0031931">
    <property type="term" value="C:TORC1 complex"/>
    <property type="evidence" value="ECO:0007669"/>
    <property type="project" value="InterPro"/>
</dbReference>